<feature type="compositionally biased region" description="Basic and acidic residues" evidence="1">
    <location>
        <begin position="79"/>
        <end position="89"/>
    </location>
</feature>
<keyword evidence="3" id="KW-1185">Reference proteome</keyword>
<dbReference type="EMBL" id="NAJQ01002034">
    <property type="protein sequence ID" value="TKA49937.1"/>
    <property type="molecule type" value="Genomic_DNA"/>
</dbReference>
<evidence type="ECO:0000313" key="3">
    <source>
        <dbReference type="Proteomes" id="UP000309340"/>
    </source>
</evidence>
<gene>
    <name evidence="2" type="ORF">B0A55_13544</name>
</gene>
<dbReference type="OrthoDB" id="194358at2759"/>
<feature type="compositionally biased region" description="Polar residues" evidence="1">
    <location>
        <begin position="94"/>
        <end position="113"/>
    </location>
</feature>
<accession>A0A4U0VKU3</accession>
<dbReference type="Proteomes" id="UP000309340">
    <property type="component" value="Unassembled WGS sequence"/>
</dbReference>
<comment type="caution">
    <text evidence="2">The sequence shown here is derived from an EMBL/GenBank/DDBJ whole genome shotgun (WGS) entry which is preliminary data.</text>
</comment>
<feature type="region of interest" description="Disordered" evidence="1">
    <location>
        <begin position="79"/>
        <end position="113"/>
    </location>
</feature>
<evidence type="ECO:0000256" key="1">
    <source>
        <dbReference type="SAM" id="MobiDB-lite"/>
    </source>
</evidence>
<sequence>MEKLSQDVNMSKNDQQLTEIKLALLASSFFFELKRAPKFDASGFYICQGEIRVRGDHTKVFMALRQMSNGPIEFHKDGVPLGKADHSTDVPRVTVSNDDNSSSGVQSSQKLKG</sequence>
<reference evidence="2 3" key="1">
    <citation type="submission" date="2017-03" db="EMBL/GenBank/DDBJ databases">
        <title>Genomes of endolithic fungi from Antarctica.</title>
        <authorList>
            <person name="Coleine C."/>
            <person name="Masonjones S."/>
            <person name="Stajich J.E."/>
        </authorList>
    </citation>
    <scope>NUCLEOTIDE SEQUENCE [LARGE SCALE GENOMIC DNA]</scope>
    <source>
        <strain evidence="2 3">CCFEE 5184</strain>
    </source>
</reference>
<dbReference type="AlphaFoldDB" id="A0A4U0VKU3"/>
<name>A0A4U0VKU3_9PEZI</name>
<proteinExistence type="predicted"/>
<protein>
    <submittedName>
        <fullName evidence="2">Uncharacterized protein</fullName>
    </submittedName>
</protein>
<evidence type="ECO:0000313" key="2">
    <source>
        <dbReference type="EMBL" id="TKA49937.1"/>
    </source>
</evidence>
<organism evidence="2 3">
    <name type="scientific">Friedmanniomyces simplex</name>
    <dbReference type="NCBI Taxonomy" id="329884"/>
    <lineage>
        <taxon>Eukaryota</taxon>
        <taxon>Fungi</taxon>
        <taxon>Dikarya</taxon>
        <taxon>Ascomycota</taxon>
        <taxon>Pezizomycotina</taxon>
        <taxon>Dothideomycetes</taxon>
        <taxon>Dothideomycetidae</taxon>
        <taxon>Mycosphaerellales</taxon>
        <taxon>Teratosphaeriaceae</taxon>
        <taxon>Friedmanniomyces</taxon>
    </lineage>
</organism>